<feature type="compositionally biased region" description="Polar residues" evidence="5">
    <location>
        <begin position="529"/>
        <end position="543"/>
    </location>
</feature>
<protein>
    <recommendedName>
        <fullName evidence="7">Major facilitator superfamily (MFS) profile domain-containing protein</fullName>
    </recommendedName>
</protein>
<proteinExistence type="predicted"/>
<dbReference type="InterPro" id="IPR005828">
    <property type="entry name" value="MFS_sugar_transport-like"/>
</dbReference>
<feature type="transmembrane region" description="Helical" evidence="6">
    <location>
        <begin position="221"/>
        <end position="240"/>
    </location>
</feature>
<keyword evidence="3 6" id="KW-1133">Transmembrane helix</keyword>
<dbReference type="GO" id="GO:0005886">
    <property type="term" value="C:plasma membrane"/>
    <property type="evidence" value="ECO:0007669"/>
    <property type="project" value="TreeGrafter"/>
</dbReference>
<dbReference type="PROSITE" id="PS50850">
    <property type="entry name" value="MFS"/>
    <property type="match status" value="1"/>
</dbReference>
<evidence type="ECO:0000259" key="7">
    <source>
        <dbReference type="PROSITE" id="PS50850"/>
    </source>
</evidence>
<evidence type="ECO:0000313" key="9">
    <source>
        <dbReference type="Proteomes" id="UP000355283"/>
    </source>
</evidence>
<evidence type="ECO:0000256" key="6">
    <source>
        <dbReference type="SAM" id="Phobius"/>
    </source>
</evidence>
<comment type="caution">
    <text evidence="8">The sequence shown here is derived from an EMBL/GenBank/DDBJ whole genome shotgun (WGS) entry which is preliminary data.</text>
</comment>
<evidence type="ECO:0000256" key="1">
    <source>
        <dbReference type="ARBA" id="ARBA00004141"/>
    </source>
</evidence>
<feature type="transmembrane region" description="Helical" evidence="6">
    <location>
        <begin position="155"/>
        <end position="171"/>
    </location>
</feature>
<dbReference type="PROSITE" id="PS00216">
    <property type="entry name" value="SUGAR_TRANSPORT_1"/>
    <property type="match status" value="1"/>
</dbReference>
<dbReference type="Gene3D" id="1.20.1250.20">
    <property type="entry name" value="MFS general substrate transporter like domains"/>
    <property type="match status" value="1"/>
</dbReference>
<keyword evidence="4 6" id="KW-0472">Membrane</keyword>
<feature type="compositionally biased region" description="Low complexity" evidence="5">
    <location>
        <begin position="1"/>
        <end position="14"/>
    </location>
</feature>
<accession>A0A4D9CQ59</accession>
<dbReference type="Proteomes" id="UP000355283">
    <property type="component" value="Unassembled WGS sequence"/>
</dbReference>
<dbReference type="InterPro" id="IPR020846">
    <property type="entry name" value="MFS_dom"/>
</dbReference>
<sequence length="543" mass="59270">MSSTNPSMNTSSSMKRYGSKLHQKPTPEEAVERLSHYHAAHHHFHRAKSVMRRSGRILIAGAGFLADSYDIFVINLALQMMRQNDYGVPLTPDIQSTVSLMTVVGALTGQILFGVCGDIIGRKWTFISTAALTIIGTILQAAAQPRMMGLNIWQQLMLFRFFMGVGVGGEYPMASTVTSEGSSAAHRGRNLAAVFSMQGVGRVLCGIVILFSVHVITDTNWQWRFSILFGAIPMMACFRFRWMPESEAFMEDVGDKTPPSERLYGIMMAVWDNRLKLLGTAGAWFILDMVFYGNSLFSADVTEAMGGANKTLQGNALTNLFIQLMAMPGYICGVLFMESIGRKRLQMIGFTGEMIIFAIMAIFYKELKGLSGLFIFLYALTFFFDDFGPNLTTFVIPSEIFPTAARATCHGLSAASGKAGAAVGGAAFLKVTNMFCPGGVCGDDHQHLLDKGVRAVFIICSCIAFIGLLWTHFLVDDTPHESLAYLEDADAIEPALPGEVEELEEAVVEGIEMGKLQKPEGYVIPPRQPSASNGVQVASGTKQ</sequence>
<feature type="transmembrane region" description="Helical" evidence="6">
    <location>
        <begin position="98"/>
        <end position="117"/>
    </location>
</feature>
<comment type="subcellular location">
    <subcellularLocation>
        <location evidence="1">Membrane</location>
        <topology evidence="1">Multi-pass membrane protein</topology>
    </subcellularLocation>
</comment>
<keyword evidence="2 6" id="KW-0812">Transmembrane</keyword>
<evidence type="ECO:0000256" key="2">
    <source>
        <dbReference type="ARBA" id="ARBA00022692"/>
    </source>
</evidence>
<dbReference type="EMBL" id="SDOX01000128">
    <property type="protein sequence ID" value="TFJ81301.1"/>
    <property type="molecule type" value="Genomic_DNA"/>
</dbReference>
<dbReference type="PANTHER" id="PTHR23508:SF10">
    <property type="entry name" value="CARBOXYLIC ACID TRANSPORTER PROTEIN HOMOLOG"/>
    <property type="match status" value="1"/>
</dbReference>
<feature type="transmembrane region" description="Helical" evidence="6">
    <location>
        <begin position="124"/>
        <end position="143"/>
    </location>
</feature>
<dbReference type="SUPFAM" id="SSF103473">
    <property type="entry name" value="MFS general substrate transporter"/>
    <property type="match status" value="1"/>
</dbReference>
<dbReference type="AlphaFoldDB" id="A0A4D9CQ59"/>
<organism evidence="8 9">
    <name type="scientific">Nannochloropsis salina CCMP1776</name>
    <dbReference type="NCBI Taxonomy" id="1027361"/>
    <lineage>
        <taxon>Eukaryota</taxon>
        <taxon>Sar</taxon>
        <taxon>Stramenopiles</taxon>
        <taxon>Ochrophyta</taxon>
        <taxon>Eustigmatophyceae</taxon>
        <taxon>Eustigmatales</taxon>
        <taxon>Monodopsidaceae</taxon>
        <taxon>Microchloropsis</taxon>
        <taxon>Microchloropsis salina</taxon>
    </lineage>
</organism>
<feature type="domain" description="Major facilitator superfamily (MFS) profile" evidence="7">
    <location>
        <begin position="56"/>
        <end position="479"/>
    </location>
</feature>
<name>A0A4D9CQ59_9STRA</name>
<dbReference type="InterPro" id="IPR005829">
    <property type="entry name" value="Sugar_transporter_CS"/>
</dbReference>
<feature type="transmembrane region" description="Helical" evidence="6">
    <location>
        <begin position="317"/>
        <end position="336"/>
    </location>
</feature>
<dbReference type="OrthoDB" id="433512at2759"/>
<keyword evidence="9" id="KW-1185">Reference proteome</keyword>
<evidence type="ECO:0000256" key="4">
    <source>
        <dbReference type="ARBA" id="ARBA00023136"/>
    </source>
</evidence>
<feature type="transmembrane region" description="Helical" evidence="6">
    <location>
        <begin position="455"/>
        <end position="475"/>
    </location>
</feature>
<feature type="transmembrane region" description="Helical" evidence="6">
    <location>
        <begin position="370"/>
        <end position="388"/>
    </location>
</feature>
<dbReference type="InterPro" id="IPR036259">
    <property type="entry name" value="MFS_trans_sf"/>
</dbReference>
<gene>
    <name evidence="8" type="ORF">NSK_007262</name>
</gene>
<dbReference type="PANTHER" id="PTHR23508">
    <property type="entry name" value="CARBOXYLIC ACID TRANSPORTER PROTEIN HOMOLOG"/>
    <property type="match status" value="1"/>
</dbReference>
<dbReference type="GO" id="GO:0046943">
    <property type="term" value="F:carboxylic acid transmembrane transporter activity"/>
    <property type="evidence" value="ECO:0007669"/>
    <property type="project" value="TreeGrafter"/>
</dbReference>
<feature type="region of interest" description="Disordered" evidence="5">
    <location>
        <begin position="520"/>
        <end position="543"/>
    </location>
</feature>
<dbReference type="Pfam" id="PF00083">
    <property type="entry name" value="Sugar_tr"/>
    <property type="match status" value="2"/>
</dbReference>
<feature type="transmembrane region" description="Helical" evidence="6">
    <location>
        <begin position="277"/>
        <end position="297"/>
    </location>
</feature>
<feature type="transmembrane region" description="Helical" evidence="6">
    <location>
        <begin position="57"/>
        <end position="78"/>
    </location>
</feature>
<evidence type="ECO:0000256" key="5">
    <source>
        <dbReference type="SAM" id="MobiDB-lite"/>
    </source>
</evidence>
<reference evidence="8 9" key="1">
    <citation type="submission" date="2019-01" db="EMBL/GenBank/DDBJ databases">
        <title>Nuclear Genome Assembly of the Microalgal Biofuel strain Nannochloropsis salina CCMP1776.</title>
        <authorList>
            <person name="Hovde B."/>
        </authorList>
    </citation>
    <scope>NUCLEOTIDE SEQUENCE [LARGE SCALE GENOMIC DNA]</scope>
    <source>
        <strain evidence="8 9">CCMP1776</strain>
    </source>
</reference>
<evidence type="ECO:0000256" key="3">
    <source>
        <dbReference type="ARBA" id="ARBA00022989"/>
    </source>
</evidence>
<feature type="transmembrane region" description="Helical" evidence="6">
    <location>
        <begin position="191"/>
        <end position="215"/>
    </location>
</feature>
<feature type="region of interest" description="Disordered" evidence="5">
    <location>
        <begin position="1"/>
        <end position="25"/>
    </location>
</feature>
<evidence type="ECO:0000313" key="8">
    <source>
        <dbReference type="EMBL" id="TFJ81301.1"/>
    </source>
</evidence>